<dbReference type="GO" id="GO:0005524">
    <property type="term" value="F:ATP binding"/>
    <property type="evidence" value="ECO:0007669"/>
    <property type="project" value="InterPro"/>
</dbReference>
<dbReference type="EMBL" id="QPFP01000072">
    <property type="protein sequence ID" value="TEB23936.1"/>
    <property type="molecule type" value="Genomic_DNA"/>
</dbReference>
<evidence type="ECO:0000313" key="2">
    <source>
        <dbReference type="EMBL" id="TEB23936.1"/>
    </source>
</evidence>
<dbReference type="GO" id="GO:0004674">
    <property type="term" value="F:protein serine/threonine kinase activity"/>
    <property type="evidence" value="ECO:0007669"/>
    <property type="project" value="TreeGrafter"/>
</dbReference>
<keyword evidence="3" id="KW-1185">Reference proteome</keyword>
<dbReference type="OrthoDB" id="538607at2759"/>
<evidence type="ECO:0000259" key="1">
    <source>
        <dbReference type="PROSITE" id="PS50011"/>
    </source>
</evidence>
<dbReference type="InterPro" id="IPR051681">
    <property type="entry name" value="Ser/Thr_Kinases-Pseudokinases"/>
</dbReference>
<dbReference type="InterPro" id="IPR001245">
    <property type="entry name" value="Ser-Thr/Tyr_kinase_cat_dom"/>
</dbReference>
<feature type="domain" description="Protein kinase" evidence="1">
    <location>
        <begin position="50"/>
        <end position="333"/>
    </location>
</feature>
<dbReference type="PANTHER" id="PTHR44329">
    <property type="entry name" value="SERINE/THREONINE-PROTEIN KINASE TNNI3K-RELATED"/>
    <property type="match status" value="1"/>
</dbReference>
<dbReference type="Gene3D" id="1.10.510.10">
    <property type="entry name" value="Transferase(Phosphotransferase) domain 1"/>
    <property type="match status" value="1"/>
</dbReference>
<keyword evidence="2" id="KW-0808">Transferase</keyword>
<sequence length="336" mass="37867">MLAVNQREIVKWFPGSPATFHASTHHATFPFQGVPKATQNFPDLTTRLYQTDAFPCAIGEQSDLFRARGVNDEKGKVLALKTLRTGSSSNPTFFQELQQRLVALGDGWARLVHENIAPIYGVAYGCGRLPAIVMNYYPGSLISCMEQRHYSNEEKMNWVKEIASGMKYLHRQRLPVVHGDLRGSNIFLDATGRCQIADVGMVYLTHSPEFVAMQSAKTCRWTAPELMDPRAPTPTTPGPECTTRSDVFSFAMTVVEIFSENPPFKQNKNDTSVIFLIVKGERPELPQFVQESPILSKLIPACWAQEPFKRPTISYVCWKLGVTSNFRYVLEWVNLI</sequence>
<gene>
    <name evidence="2" type="ORF">FA13DRAFT_1694016</name>
</gene>
<comment type="caution">
    <text evidence="2">The sequence shown here is derived from an EMBL/GenBank/DDBJ whole genome shotgun (WGS) entry which is preliminary data.</text>
</comment>
<reference evidence="2 3" key="1">
    <citation type="journal article" date="2019" name="Nat. Ecol. Evol.">
        <title>Megaphylogeny resolves global patterns of mushroom evolution.</title>
        <authorList>
            <person name="Varga T."/>
            <person name="Krizsan K."/>
            <person name="Foldi C."/>
            <person name="Dima B."/>
            <person name="Sanchez-Garcia M."/>
            <person name="Sanchez-Ramirez S."/>
            <person name="Szollosi G.J."/>
            <person name="Szarkandi J.G."/>
            <person name="Papp V."/>
            <person name="Albert L."/>
            <person name="Andreopoulos W."/>
            <person name="Angelini C."/>
            <person name="Antonin V."/>
            <person name="Barry K.W."/>
            <person name="Bougher N.L."/>
            <person name="Buchanan P."/>
            <person name="Buyck B."/>
            <person name="Bense V."/>
            <person name="Catcheside P."/>
            <person name="Chovatia M."/>
            <person name="Cooper J."/>
            <person name="Damon W."/>
            <person name="Desjardin D."/>
            <person name="Finy P."/>
            <person name="Geml J."/>
            <person name="Haridas S."/>
            <person name="Hughes K."/>
            <person name="Justo A."/>
            <person name="Karasinski D."/>
            <person name="Kautmanova I."/>
            <person name="Kiss B."/>
            <person name="Kocsube S."/>
            <person name="Kotiranta H."/>
            <person name="LaButti K.M."/>
            <person name="Lechner B.E."/>
            <person name="Liimatainen K."/>
            <person name="Lipzen A."/>
            <person name="Lukacs Z."/>
            <person name="Mihaltcheva S."/>
            <person name="Morgado L.N."/>
            <person name="Niskanen T."/>
            <person name="Noordeloos M.E."/>
            <person name="Ohm R.A."/>
            <person name="Ortiz-Santana B."/>
            <person name="Ovrebo C."/>
            <person name="Racz N."/>
            <person name="Riley R."/>
            <person name="Savchenko A."/>
            <person name="Shiryaev A."/>
            <person name="Soop K."/>
            <person name="Spirin V."/>
            <person name="Szebenyi C."/>
            <person name="Tomsovsky M."/>
            <person name="Tulloss R.E."/>
            <person name="Uehling J."/>
            <person name="Grigoriev I.V."/>
            <person name="Vagvolgyi C."/>
            <person name="Papp T."/>
            <person name="Martin F.M."/>
            <person name="Miettinen O."/>
            <person name="Hibbett D.S."/>
            <person name="Nagy L.G."/>
        </authorList>
    </citation>
    <scope>NUCLEOTIDE SEQUENCE [LARGE SCALE GENOMIC DNA]</scope>
    <source>
        <strain evidence="2 3">FP101781</strain>
    </source>
</reference>
<protein>
    <submittedName>
        <fullName evidence="2">Kinase-like protein</fullName>
    </submittedName>
</protein>
<organism evidence="2 3">
    <name type="scientific">Coprinellus micaceus</name>
    <name type="common">Glistening ink-cap mushroom</name>
    <name type="synonym">Coprinus micaceus</name>
    <dbReference type="NCBI Taxonomy" id="71717"/>
    <lineage>
        <taxon>Eukaryota</taxon>
        <taxon>Fungi</taxon>
        <taxon>Dikarya</taxon>
        <taxon>Basidiomycota</taxon>
        <taxon>Agaricomycotina</taxon>
        <taxon>Agaricomycetes</taxon>
        <taxon>Agaricomycetidae</taxon>
        <taxon>Agaricales</taxon>
        <taxon>Agaricineae</taxon>
        <taxon>Psathyrellaceae</taxon>
        <taxon>Coprinellus</taxon>
    </lineage>
</organism>
<dbReference type="AlphaFoldDB" id="A0A4Y7SPZ8"/>
<dbReference type="InterPro" id="IPR000719">
    <property type="entry name" value="Prot_kinase_dom"/>
</dbReference>
<dbReference type="SUPFAM" id="SSF56112">
    <property type="entry name" value="Protein kinase-like (PK-like)"/>
    <property type="match status" value="1"/>
</dbReference>
<evidence type="ECO:0000313" key="3">
    <source>
        <dbReference type="Proteomes" id="UP000298030"/>
    </source>
</evidence>
<dbReference type="InterPro" id="IPR008266">
    <property type="entry name" value="Tyr_kinase_AS"/>
</dbReference>
<dbReference type="Proteomes" id="UP000298030">
    <property type="component" value="Unassembled WGS sequence"/>
</dbReference>
<proteinExistence type="predicted"/>
<keyword evidence="2" id="KW-0418">Kinase</keyword>
<dbReference type="PROSITE" id="PS50011">
    <property type="entry name" value="PROTEIN_KINASE_DOM"/>
    <property type="match status" value="1"/>
</dbReference>
<dbReference type="InterPro" id="IPR011009">
    <property type="entry name" value="Kinase-like_dom_sf"/>
</dbReference>
<accession>A0A4Y7SPZ8</accession>
<dbReference type="STRING" id="71717.A0A4Y7SPZ8"/>
<dbReference type="PROSITE" id="PS00109">
    <property type="entry name" value="PROTEIN_KINASE_TYR"/>
    <property type="match status" value="1"/>
</dbReference>
<dbReference type="Pfam" id="PF07714">
    <property type="entry name" value="PK_Tyr_Ser-Thr"/>
    <property type="match status" value="1"/>
</dbReference>
<name>A0A4Y7SPZ8_COPMI</name>
<dbReference type="PANTHER" id="PTHR44329:SF289">
    <property type="entry name" value="SERINE_THREONINE-PROTEIN KINASE VIK"/>
    <property type="match status" value="1"/>
</dbReference>